<dbReference type="Gene3D" id="1.10.10.10">
    <property type="entry name" value="Winged helix-like DNA-binding domain superfamily/Winged helix DNA-binding domain"/>
    <property type="match status" value="1"/>
</dbReference>
<evidence type="ECO:0000313" key="7">
    <source>
        <dbReference type="EMBL" id="MFC6280085.1"/>
    </source>
</evidence>
<dbReference type="Pfam" id="PF00126">
    <property type="entry name" value="HTH_1"/>
    <property type="match status" value="1"/>
</dbReference>
<dbReference type="SUPFAM" id="SSF46785">
    <property type="entry name" value="Winged helix' DNA-binding domain"/>
    <property type="match status" value="1"/>
</dbReference>
<evidence type="ECO:0000256" key="5">
    <source>
        <dbReference type="SAM" id="MobiDB-lite"/>
    </source>
</evidence>
<sequence length="330" mass="36267">MNLRFVEAFYWVASLKSISRAAEKLFLTQSAMSSRIATLEEELGILLLDRRDKQFKLTVAGTRFLVYAQRLLDLQREVKAEMGSGAPMAVAMRIGAIESVLHSWLIPWLEKLRADHPGLELELTVETTPILMDQVQRGTLDLVFAVLPASADGVINHALPSMEMVFVGNPALHKKRNYRLSELAEMEVLTFQKGSQPHVTLLDLFKSNRMEPKKVHAISSISAMVQLVQGGFGVALLPRAAVQRLTGFASLKPLTCDKRLKDLPIHASYRTDPTSSSVETVVRSAVEFAGGATGRAAGGSAGTKTGRRKPEKPTKKVYQGKSLLSKKSMI</sequence>
<evidence type="ECO:0000256" key="3">
    <source>
        <dbReference type="ARBA" id="ARBA00023125"/>
    </source>
</evidence>
<feature type="region of interest" description="Disordered" evidence="5">
    <location>
        <begin position="293"/>
        <end position="330"/>
    </location>
</feature>
<dbReference type="InterPro" id="IPR000847">
    <property type="entry name" value="LysR_HTH_N"/>
</dbReference>
<reference evidence="8" key="1">
    <citation type="journal article" date="2019" name="Int. J. Syst. Evol. Microbiol.">
        <title>The Global Catalogue of Microorganisms (GCM) 10K type strain sequencing project: providing services to taxonomists for standard genome sequencing and annotation.</title>
        <authorList>
            <consortium name="The Broad Institute Genomics Platform"/>
            <consortium name="The Broad Institute Genome Sequencing Center for Infectious Disease"/>
            <person name="Wu L."/>
            <person name="Ma J."/>
        </authorList>
    </citation>
    <scope>NUCLEOTIDE SEQUENCE [LARGE SCALE GENOMIC DNA]</scope>
    <source>
        <strain evidence="8">CCUG 39402</strain>
    </source>
</reference>
<keyword evidence="2" id="KW-0805">Transcription regulation</keyword>
<dbReference type="PANTHER" id="PTHR30126">
    <property type="entry name" value="HTH-TYPE TRANSCRIPTIONAL REGULATOR"/>
    <property type="match status" value="1"/>
</dbReference>
<dbReference type="PROSITE" id="PS50931">
    <property type="entry name" value="HTH_LYSR"/>
    <property type="match status" value="1"/>
</dbReference>
<keyword evidence="3" id="KW-0238">DNA-binding</keyword>
<evidence type="ECO:0000256" key="4">
    <source>
        <dbReference type="ARBA" id="ARBA00023163"/>
    </source>
</evidence>
<evidence type="ECO:0000259" key="6">
    <source>
        <dbReference type="PROSITE" id="PS50931"/>
    </source>
</evidence>
<accession>A0ABW1TTC1</accession>
<protein>
    <submittedName>
        <fullName evidence="7">LysR family transcriptional regulator</fullName>
    </submittedName>
</protein>
<gene>
    <name evidence="7" type="ORF">ACFQND_02430</name>
</gene>
<organism evidence="7 8">
    <name type="scientific">Polaromonas aquatica</name>
    <dbReference type="NCBI Taxonomy" id="332657"/>
    <lineage>
        <taxon>Bacteria</taxon>
        <taxon>Pseudomonadati</taxon>
        <taxon>Pseudomonadota</taxon>
        <taxon>Betaproteobacteria</taxon>
        <taxon>Burkholderiales</taxon>
        <taxon>Comamonadaceae</taxon>
        <taxon>Polaromonas</taxon>
    </lineage>
</organism>
<dbReference type="InterPro" id="IPR036388">
    <property type="entry name" value="WH-like_DNA-bd_sf"/>
</dbReference>
<evidence type="ECO:0000256" key="2">
    <source>
        <dbReference type="ARBA" id="ARBA00023015"/>
    </source>
</evidence>
<dbReference type="Pfam" id="PF03466">
    <property type="entry name" value="LysR_substrate"/>
    <property type="match status" value="1"/>
</dbReference>
<feature type="domain" description="HTH lysR-type" evidence="6">
    <location>
        <begin position="1"/>
        <end position="58"/>
    </location>
</feature>
<dbReference type="PRINTS" id="PR00039">
    <property type="entry name" value="HTHLYSR"/>
</dbReference>
<dbReference type="RefSeq" id="WP_371434412.1">
    <property type="nucleotide sequence ID" value="NZ_JBHSRS010000005.1"/>
</dbReference>
<dbReference type="Gene3D" id="3.40.190.10">
    <property type="entry name" value="Periplasmic binding protein-like II"/>
    <property type="match status" value="2"/>
</dbReference>
<evidence type="ECO:0000256" key="1">
    <source>
        <dbReference type="ARBA" id="ARBA00009437"/>
    </source>
</evidence>
<dbReference type="EMBL" id="JBHSRS010000005">
    <property type="protein sequence ID" value="MFC6280085.1"/>
    <property type="molecule type" value="Genomic_DNA"/>
</dbReference>
<dbReference type="InterPro" id="IPR036390">
    <property type="entry name" value="WH_DNA-bd_sf"/>
</dbReference>
<dbReference type="PANTHER" id="PTHR30126:SF77">
    <property type="entry name" value="TRANSCRIPTIONAL REGULATORY PROTEIN"/>
    <property type="match status" value="1"/>
</dbReference>
<keyword evidence="4" id="KW-0804">Transcription</keyword>
<dbReference type="CDD" id="cd05466">
    <property type="entry name" value="PBP2_LTTR_substrate"/>
    <property type="match status" value="1"/>
</dbReference>
<dbReference type="InterPro" id="IPR005119">
    <property type="entry name" value="LysR_subst-bd"/>
</dbReference>
<dbReference type="SUPFAM" id="SSF53850">
    <property type="entry name" value="Periplasmic binding protein-like II"/>
    <property type="match status" value="1"/>
</dbReference>
<evidence type="ECO:0000313" key="8">
    <source>
        <dbReference type="Proteomes" id="UP001596270"/>
    </source>
</evidence>
<comment type="similarity">
    <text evidence="1">Belongs to the LysR transcriptional regulatory family.</text>
</comment>
<keyword evidence="8" id="KW-1185">Reference proteome</keyword>
<proteinExistence type="inferred from homology"/>
<name>A0ABW1TTC1_9BURK</name>
<comment type="caution">
    <text evidence="7">The sequence shown here is derived from an EMBL/GenBank/DDBJ whole genome shotgun (WGS) entry which is preliminary data.</text>
</comment>
<dbReference type="Proteomes" id="UP001596270">
    <property type="component" value="Unassembled WGS sequence"/>
</dbReference>